<sequence length="104" mass="11029">MLIDIELCFVWFCNTQAIILINMSDPAKKSSDGGQSQRAGDGKTYSGPNTGYNENKGGTQTSGRIRSEQVLTGPSNTGYNVNGDGKQSSGNIEYGKSSSGCHIM</sequence>
<protein>
    <submittedName>
        <fullName evidence="2">Uncharacterized protein</fullName>
    </submittedName>
</protein>
<name>A0A7C8ZN62_OPUST</name>
<evidence type="ECO:0000313" key="2">
    <source>
        <dbReference type="EMBL" id="MBA4646450.1"/>
    </source>
</evidence>
<feature type="compositionally biased region" description="Polar residues" evidence="1">
    <location>
        <begin position="46"/>
        <end position="104"/>
    </location>
</feature>
<reference evidence="2" key="2">
    <citation type="submission" date="2020-07" db="EMBL/GenBank/DDBJ databases">
        <authorList>
            <person name="Vera ALvarez R."/>
            <person name="Arias-Moreno D.M."/>
            <person name="Jimenez-Jacinto V."/>
            <person name="Jimenez-Bremont J.F."/>
            <person name="Swaminathan K."/>
            <person name="Moose S.P."/>
            <person name="Guerrero-Gonzalez M.L."/>
            <person name="Marino-Ramirez L."/>
            <person name="Landsman D."/>
            <person name="Rodriguez-Kessler M."/>
            <person name="Delgado-Sanchez P."/>
        </authorList>
    </citation>
    <scope>NUCLEOTIDE SEQUENCE</scope>
    <source>
        <tissue evidence="2">Cladode</tissue>
    </source>
</reference>
<proteinExistence type="predicted"/>
<accession>A0A7C8ZN62</accession>
<dbReference type="AlphaFoldDB" id="A0A7C8ZN62"/>
<feature type="region of interest" description="Disordered" evidence="1">
    <location>
        <begin position="26"/>
        <end position="104"/>
    </location>
</feature>
<organism evidence="2">
    <name type="scientific">Opuntia streptacantha</name>
    <name type="common">Prickly pear cactus</name>
    <name type="synonym">Opuntia cardona</name>
    <dbReference type="NCBI Taxonomy" id="393608"/>
    <lineage>
        <taxon>Eukaryota</taxon>
        <taxon>Viridiplantae</taxon>
        <taxon>Streptophyta</taxon>
        <taxon>Embryophyta</taxon>
        <taxon>Tracheophyta</taxon>
        <taxon>Spermatophyta</taxon>
        <taxon>Magnoliopsida</taxon>
        <taxon>eudicotyledons</taxon>
        <taxon>Gunneridae</taxon>
        <taxon>Pentapetalae</taxon>
        <taxon>Caryophyllales</taxon>
        <taxon>Cactineae</taxon>
        <taxon>Cactaceae</taxon>
        <taxon>Opuntioideae</taxon>
        <taxon>Opuntia</taxon>
    </lineage>
</organism>
<dbReference type="EMBL" id="GISG01146319">
    <property type="protein sequence ID" value="MBA4646450.1"/>
    <property type="molecule type" value="Transcribed_RNA"/>
</dbReference>
<reference evidence="2" key="1">
    <citation type="journal article" date="2013" name="J. Plant Res.">
        <title>Effect of fungi and light on seed germination of three Opuntia species from semiarid lands of central Mexico.</title>
        <authorList>
            <person name="Delgado-Sanchez P."/>
            <person name="Jimenez-Bremont J.F."/>
            <person name="Guerrero-Gonzalez Mde L."/>
            <person name="Flores J."/>
        </authorList>
    </citation>
    <scope>NUCLEOTIDE SEQUENCE</scope>
    <source>
        <tissue evidence="2">Cladode</tissue>
    </source>
</reference>
<evidence type="ECO:0000256" key="1">
    <source>
        <dbReference type="SAM" id="MobiDB-lite"/>
    </source>
</evidence>